<protein>
    <submittedName>
        <fullName evidence="1">Uncharacterized protein</fullName>
    </submittedName>
</protein>
<sequence>MDSCWSKDISQFQKFSFEIAETFFKSKGWTQSDISRGYKFFAGGFVHDVLFDKLGSTLKAKCYRSKKK</sequence>
<dbReference type="OrthoDB" id="6131569at2759"/>
<accession>A0A9N9XLP2</accession>
<organism evidence="1 2">
    <name type="scientific">Phyllotreta striolata</name>
    <name type="common">Striped flea beetle</name>
    <name type="synonym">Crioceris striolata</name>
    <dbReference type="NCBI Taxonomy" id="444603"/>
    <lineage>
        <taxon>Eukaryota</taxon>
        <taxon>Metazoa</taxon>
        <taxon>Ecdysozoa</taxon>
        <taxon>Arthropoda</taxon>
        <taxon>Hexapoda</taxon>
        <taxon>Insecta</taxon>
        <taxon>Pterygota</taxon>
        <taxon>Neoptera</taxon>
        <taxon>Endopterygota</taxon>
        <taxon>Coleoptera</taxon>
        <taxon>Polyphaga</taxon>
        <taxon>Cucujiformia</taxon>
        <taxon>Chrysomeloidea</taxon>
        <taxon>Chrysomelidae</taxon>
        <taxon>Galerucinae</taxon>
        <taxon>Alticini</taxon>
        <taxon>Phyllotreta</taxon>
    </lineage>
</organism>
<gene>
    <name evidence="1" type="ORF">PHYEVI_LOCUS3790</name>
</gene>
<evidence type="ECO:0000313" key="1">
    <source>
        <dbReference type="EMBL" id="CAG9857385.1"/>
    </source>
</evidence>
<dbReference type="Proteomes" id="UP001153712">
    <property type="component" value="Chromosome 13"/>
</dbReference>
<keyword evidence="2" id="KW-1185">Reference proteome</keyword>
<dbReference type="AlphaFoldDB" id="A0A9N9XLP2"/>
<evidence type="ECO:0000313" key="2">
    <source>
        <dbReference type="Proteomes" id="UP001153712"/>
    </source>
</evidence>
<name>A0A9N9XLP2_PHYSR</name>
<reference evidence="1" key="1">
    <citation type="submission" date="2022-01" db="EMBL/GenBank/DDBJ databases">
        <authorList>
            <person name="King R."/>
        </authorList>
    </citation>
    <scope>NUCLEOTIDE SEQUENCE</scope>
</reference>
<proteinExistence type="predicted"/>
<dbReference type="EMBL" id="OU900106">
    <property type="protein sequence ID" value="CAG9857385.1"/>
    <property type="molecule type" value="Genomic_DNA"/>
</dbReference>